<accession>A0A7G1H2X5</accession>
<dbReference type="Pfam" id="PF07969">
    <property type="entry name" value="Amidohydro_3"/>
    <property type="match status" value="2"/>
</dbReference>
<organism evidence="2 3">
    <name type="scientific">Dissulfurispira thermophila</name>
    <dbReference type="NCBI Taxonomy" id="2715679"/>
    <lineage>
        <taxon>Bacteria</taxon>
        <taxon>Pseudomonadati</taxon>
        <taxon>Nitrospirota</taxon>
        <taxon>Thermodesulfovibrionia</taxon>
        <taxon>Thermodesulfovibrionales</taxon>
        <taxon>Dissulfurispiraceae</taxon>
        <taxon>Dissulfurispira</taxon>
    </lineage>
</organism>
<dbReference type="InterPro" id="IPR023100">
    <property type="entry name" value="D-aminoacylase_insert_dom_sf"/>
</dbReference>
<reference evidence="2 3" key="1">
    <citation type="submission" date="2020-03" db="EMBL/GenBank/DDBJ databases">
        <title>Complete genome sequences of two sulfur-disproportionating bacterial strains T55J and Mzg5.</title>
        <authorList>
            <person name="Umezawa K."/>
            <person name="Kojima H."/>
            <person name="Kato Y."/>
            <person name="Fukui M."/>
        </authorList>
    </citation>
    <scope>NUCLEOTIDE SEQUENCE [LARGE SCALE GENOMIC DNA]</scope>
    <source>
        <strain evidence="2 3">T55J</strain>
    </source>
</reference>
<dbReference type="GO" id="GO:0005829">
    <property type="term" value="C:cytosol"/>
    <property type="evidence" value="ECO:0007669"/>
    <property type="project" value="TreeGrafter"/>
</dbReference>
<sequence length="534" mass="59563">MLDYLIKNGTVFDGSGSEPVETNVGISSDRIVYIGNEDISAREFIDAKGLIISPGFIDTHAHSEFTLLADGRAEGKLSQGVTTEVNGNCGLSAAPLFGEAFEHREIDLKELGIKERWSTFGEYFSILKNKGIAINFATLCGHGNIRASIIGYRDIAPDKHEMEEMKRLLVEALGHGAKGISTGLIYPPGVYSTTEELIELCKTFEGQGPLNSHVDKSSSRSSYIYASHMRSESDELIEAIDEVVRIGKEASAHVHISHIKTAGERNWWKIDNVIKLIEKARDEGVSLTCDRYPYTAASTDLDTILPSWVYDGGVEEELRRLKDSDDLKKIKAEIGYKSEDYWKGIYISSVTKSKNKWMEGESIFDISVKLCKLPVDVLIDILIDERARVGAIFFSMNEDNLKKFLSLPYVMVGSDSSVRSFSGPTFTGKPHPRAFGSFPKFISKYVRDEGLMSLSEAIRKMTYLSATTFGLKKRGLIKEGFYADITVFDYERIIDRSTYREPFKMSEGIAYVFVNGTMALREGEFTGDLSGRII</sequence>
<dbReference type="AlphaFoldDB" id="A0A7G1H2X5"/>
<dbReference type="RefSeq" id="WP_203471695.1">
    <property type="nucleotide sequence ID" value="NZ_AP022873.1"/>
</dbReference>
<feature type="domain" description="Amidohydrolase 3" evidence="1">
    <location>
        <begin position="43"/>
        <end position="184"/>
    </location>
</feature>
<dbReference type="PANTHER" id="PTHR11647">
    <property type="entry name" value="HYDRANTOINASE/DIHYDROPYRIMIDINASE FAMILY MEMBER"/>
    <property type="match status" value="1"/>
</dbReference>
<dbReference type="EMBL" id="AP022873">
    <property type="protein sequence ID" value="BCB96501.1"/>
    <property type="molecule type" value="Genomic_DNA"/>
</dbReference>
<dbReference type="CDD" id="cd01297">
    <property type="entry name" value="D-aminoacylase"/>
    <property type="match status" value="1"/>
</dbReference>
<protein>
    <submittedName>
        <fullName evidence="2">Aminoacylase</fullName>
    </submittedName>
</protein>
<gene>
    <name evidence="2" type="ORF">JZK55_14230</name>
</gene>
<evidence type="ECO:0000313" key="2">
    <source>
        <dbReference type="EMBL" id="BCB96501.1"/>
    </source>
</evidence>
<name>A0A7G1H2X5_9BACT</name>
<dbReference type="Gene3D" id="2.30.40.10">
    <property type="entry name" value="Urease, subunit C, domain 1"/>
    <property type="match status" value="1"/>
</dbReference>
<dbReference type="InterPro" id="IPR013108">
    <property type="entry name" value="Amidohydro_3"/>
</dbReference>
<dbReference type="GO" id="GO:0016812">
    <property type="term" value="F:hydrolase activity, acting on carbon-nitrogen (but not peptide) bonds, in cyclic amides"/>
    <property type="evidence" value="ECO:0007669"/>
    <property type="project" value="TreeGrafter"/>
</dbReference>
<dbReference type="PANTHER" id="PTHR11647:SF1">
    <property type="entry name" value="COLLAPSIN RESPONSE MEDIATOR PROTEIN"/>
    <property type="match status" value="1"/>
</dbReference>
<dbReference type="KEGG" id="dtp:JZK55_14230"/>
<dbReference type="SUPFAM" id="SSF51338">
    <property type="entry name" value="Composite domain of metallo-dependent hydrolases"/>
    <property type="match status" value="1"/>
</dbReference>
<feature type="domain" description="Amidohydrolase 3" evidence="1">
    <location>
        <begin position="429"/>
        <end position="516"/>
    </location>
</feature>
<evidence type="ECO:0000259" key="1">
    <source>
        <dbReference type="Pfam" id="PF07969"/>
    </source>
</evidence>
<proteinExistence type="predicted"/>
<dbReference type="GO" id="GO:0016811">
    <property type="term" value="F:hydrolase activity, acting on carbon-nitrogen (but not peptide) bonds, in linear amides"/>
    <property type="evidence" value="ECO:0007669"/>
    <property type="project" value="InterPro"/>
</dbReference>
<dbReference type="Proteomes" id="UP000516360">
    <property type="component" value="Chromosome"/>
</dbReference>
<dbReference type="SUPFAM" id="SSF51556">
    <property type="entry name" value="Metallo-dependent hydrolases"/>
    <property type="match status" value="1"/>
</dbReference>
<keyword evidence="3" id="KW-1185">Reference proteome</keyword>
<dbReference type="InterPro" id="IPR011059">
    <property type="entry name" value="Metal-dep_hydrolase_composite"/>
</dbReference>
<evidence type="ECO:0000313" key="3">
    <source>
        <dbReference type="Proteomes" id="UP000516360"/>
    </source>
</evidence>
<dbReference type="InterPro" id="IPR050378">
    <property type="entry name" value="Metallo-dep_Hydrolases_sf"/>
</dbReference>
<dbReference type="Gene3D" id="3.20.20.140">
    <property type="entry name" value="Metal-dependent hydrolases"/>
    <property type="match status" value="1"/>
</dbReference>
<dbReference type="InterPro" id="IPR032466">
    <property type="entry name" value="Metal_Hydrolase"/>
</dbReference>
<dbReference type="Gene3D" id="3.30.1490.130">
    <property type="entry name" value="D-aminoacylase. Domain 3"/>
    <property type="match status" value="1"/>
</dbReference>